<proteinExistence type="predicted"/>
<sequence>MTPGVYHREGKRGVQWRTQKMGGRGVAGKIGVSAVLEAQTENKINENINFTTSLFQESCTDFMTHTSQIIA</sequence>
<organism evidence="1 2">
    <name type="scientific">Ancylostoma ceylanicum</name>
    <dbReference type="NCBI Taxonomy" id="53326"/>
    <lineage>
        <taxon>Eukaryota</taxon>
        <taxon>Metazoa</taxon>
        <taxon>Ecdysozoa</taxon>
        <taxon>Nematoda</taxon>
        <taxon>Chromadorea</taxon>
        <taxon>Rhabditida</taxon>
        <taxon>Rhabditina</taxon>
        <taxon>Rhabditomorpha</taxon>
        <taxon>Strongyloidea</taxon>
        <taxon>Ancylostomatidae</taxon>
        <taxon>Ancylostomatinae</taxon>
        <taxon>Ancylostoma</taxon>
    </lineage>
</organism>
<name>A0A016TPU7_9BILA</name>
<keyword evidence="2" id="KW-1185">Reference proteome</keyword>
<dbReference type="AlphaFoldDB" id="A0A016TPU7"/>
<accession>A0A016TPU7</accession>
<reference evidence="2" key="1">
    <citation type="journal article" date="2015" name="Nat. Genet.">
        <title>The genome and transcriptome of the zoonotic hookworm Ancylostoma ceylanicum identify infection-specific gene families.</title>
        <authorList>
            <person name="Schwarz E.M."/>
            <person name="Hu Y."/>
            <person name="Antoshechkin I."/>
            <person name="Miller M.M."/>
            <person name="Sternberg P.W."/>
            <person name="Aroian R.V."/>
        </authorList>
    </citation>
    <scope>NUCLEOTIDE SEQUENCE</scope>
    <source>
        <strain evidence="2">HY135</strain>
    </source>
</reference>
<evidence type="ECO:0000313" key="2">
    <source>
        <dbReference type="Proteomes" id="UP000024635"/>
    </source>
</evidence>
<protein>
    <submittedName>
        <fullName evidence="1">Uncharacterized protein</fullName>
    </submittedName>
</protein>
<dbReference type="EMBL" id="JARK01001423">
    <property type="protein sequence ID" value="EYC04468.1"/>
    <property type="molecule type" value="Genomic_DNA"/>
</dbReference>
<dbReference type="Proteomes" id="UP000024635">
    <property type="component" value="Unassembled WGS sequence"/>
</dbReference>
<evidence type="ECO:0000313" key="1">
    <source>
        <dbReference type="EMBL" id="EYC04468.1"/>
    </source>
</evidence>
<comment type="caution">
    <text evidence="1">The sequence shown here is derived from an EMBL/GenBank/DDBJ whole genome shotgun (WGS) entry which is preliminary data.</text>
</comment>
<gene>
    <name evidence="1" type="primary">Acey_s0087.g2025</name>
    <name evidence="1" type="ORF">Y032_0087g2025</name>
</gene>